<evidence type="ECO:0000313" key="13">
    <source>
        <dbReference type="Proteomes" id="UP000247673"/>
    </source>
</evidence>
<evidence type="ECO:0000256" key="6">
    <source>
        <dbReference type="RuleBase" id="RU362116"/>
    </source>
</evidence>
<dbReference type="NCBIfam" id="NF009280">
    <property type="entry name" value="PRK12640.1"/>
    <property type="match status" value="1"/>
</dbReference>
<dbReference type="InterPro" id="IPR020013">
    <property type="entry name" value="Flagellar_FlgE/F/G"/>
</dbReference>
<evidence type="ECO:0000259" key="9">
    <source>
        <dbReference type="Pfam" id="PF22692"/>
    </source>
</evidence>
<dbReference type="Pfam" id="PF06429">
    <property type="entry name" value="Flg_bbr_C"/>
    <property type="match status" value="1"/>
</dbReference>
<reference evidence="11 13" key="2">
    <citation type="submission" date="2018-05" db="EMBL/GenBank/DDBJ databases">
        <title>Reference genomes for bee gut microbiota database.</title>
        <authorList>
            <person name="Ellegaard K.M."/>
        </authorList>
    </citation>
    <scope>NUCLEOTIDE SEQUENCE [LARGE SCALE GENOMIC DNA]</scope>
    <source>
        <strain evidence="11 13">ESL0172</strain>
    </source>
</reference>
<reference evidence="10 12" key="1">
    <citation type="submission" date="2017-03" db="EMBL/GenBank/DDBJ databases">
        <title>Comparative genomics of honeybee gut symbionts reveal geographically distinct and subgroup specific antibiotic resistance.</title>
        <authorList>
            <person name="Ludvigsen J."/>
            <person name="Porcellato D."/>
            <person name="Labee-Lund T.M."/>
            <person name="Amdam G.V."/>
            <person name="Rudi K."/>
        </authorList>
    </citation>
    <scope>NUCLEOTIDE SEQUENCE [LARGE SCALE GENOMIC DNA]</scope>
    <source>
        <strain evidence="10 12">A-4-12</strain>
    </source>
</reference>
<accession>A0A242NS50</accession>
<dbReference type="RefSeq" id="WP_065613572.1">
    <property type="nucleotide sequence ID" value="NZ_CP132381.1"/>
</dbReference>
<dbReference type="SUPFAM" id="SSF117143">
    <property type="entry name" value="Flagellar hook protein flgE"/>
    <property type="match status" value="1"/>
</dbReference>
<protein>
    <recommendedName>
        <fullName evidence="5 6">Flagellar basal-body rod protein FlgF</fullName>
    </recommendedName>
</protein>
<keyword evidence="10" id="KW-0282">Flagellum</keyword>
<keyword evidence="10" id="KW-0969">Cilium</keyword>
<feature type="domain" description="Flagellar hook protein FlgE/F/G-like D1" evidence="9">
    <location>
        <begin position="85"/>
        <end position="145"/>
    </location>
</feature>
<dbReference type="PANTHER" id="PTHR30435:SF18">
    <property type="entry name" value="FLAGELLAR BASAL-BODY ROD PROTEIN FLGF"/>
    <property type="match status" value="1"/>
</dbReference>
<keyword evidence="10" id="KW-0966">Cell projection</keyword>
<evidence type="ECO:0000256" key="3">
    <source>
        <dbReference type="ARBA" id="ARBA00023143"/>
    </source>
</evidence>
<evidence type="ECO:0000313" key="12">
    <source>
        <dbReference type="Proteomes" id="UP000194968"/>
    </source>
</evidence>
<dbReference type="InterPro" id="IPR001444">
    <property type="entry name" value="Flag_bb_rod_N"/>
</dbReference>
<comment type="subunit">
    <text evidence="4 6">The basal body constitutes a major portion of the flagellar organelle and consists of five rings (E,L,P,S, and M) mounted on a central rod. The rod consists of about 26 subunits of FlgG in the distal portion, and FlgB, FlgC and FlgF are thought to build up the proximal portion of the rod with about 6 subunits each.</text>
</comment>
<evidence type="ECO:0000259" key="7">
    <source>
        <dbReference type="Pfam" id="PF00460"/>
    </source>
</evidence>
<gene>
    <name evidence="10" type="primary">flgF</name>
    <name evidence="10" type="ORF">B6D06_10740</name>
    <name evidence="11" type="ORF">DKK78_12100</name>
</gene>
<dbReference type="Proteomes" id="UP000247673">
    <property type="component" value="Unassembled WGS sequence"/>
</dbReference>
<proteinExistence type="inferred from homology"/>
<dbReference type="InterPro" id="IPR053967">
    <property type="entry name" value="LlgE_F_G-like_D1"/>
</dbReference>
<comment type="subcellular location">
    <subcellularLocation>
        <location evidence="1 6">Bacterial flagellum basal body</location>
    </subcellularLocation>
</comment>
<keyword evidence="3 6" id="KW-0975">Bacterial flagellum</keyword>
<feature type="domain" description="Flagellar basal body rod protein N-terminal" evidence="7">
    <location>
        <begin position="5"/>
        <end position="35"/>
    </location>
</feature>
<dbReference type="EMBL" id="QGLO01000011">
    <property type="protein sequence ID" value="PXY88487.1"/>
    <property type="molecule type" value="Genomic_DNA"/>
</dbReference>
<evidence type="ECO:0000256" key="1">
    <source>
        <dbReference type="ARBA" id="ARBA00004117"/>
    </source>
</evidence>
<dbReference type="InterPro" id="IPR037925">
    <property type="entry name" value="FlgE/F/G-like"/>
</dbReference>
<name>A0A242NS50_9GAMM</name>
<dbReference type="InterPro" id="IPR010930">
    <property type="entry name" value="Flg_bb/hook_C_dom"/>
</dbReference>
<comment type="caution">
    <text evidence="10">The sequence shown here is derived from an EMBL/GenBank/DDBJ whole genome shotgun (WGS) entry which is preliminary data.</text>
</comment>
<dbReference type="GeneID" id="99744006"/>
<feature type="domain" description="Flagellar basal-body/hook protein C-terminal" evidence="8">
    <location>
        <begin position="202"/>
        <end position="247"/>
    </location>
</feature>
<dbReference type="PANTHER" id="PTHR30435">
    <property type="entry name" value="FLAGELLAR PROTEIN"/>
    <property type="match status" value="1"/>
</dbReference>
<dbReference type="GO" id="GO:0071978">
    <property type="term" value="P:bacterial-type flagellum-dependent swarming motility"/>
    <property type="evidence" value="ECO:0007669"/>
    <property type="project" value="TreeGrafter"/>
</dbReference>
<dbReference type="Pfam" id="PF22692">
    <property type="entry name" value="LlgE_F_G_D1"/>
    <property type="match status" value="1"/>
</dbReference>
<evidence type="ECO:0000256" key="5">
    <source>
        <dbReference type="ARBA" id="ARBA00040228"/>
    </source>
</evidence>
<evidence type="ECO:0000256" key="4">
    <source>
        <dbReference type="ARBA" id="ARBA00038560"/>
    </source>
</evidence>
<evidence type="ECO:0000313" key="11">
    <source>
        <dbReference type="EMBL" id="PXY88487.1"/>
    </source>
</evidence>
<organism evidence="10 12">
    <name type="scientific">Gilliamella apis</name>
    <dbReference type="NCBI Taxonomy" id="1970738"/>
    <lineage>
        <taxon>Bacteria</taxon>
        <taxon>Pseudomonadati</taxon>
        <taxon>Pseudomonadota</taxon>
        <taxon>Gammaproteobacteria</taxon>
        <taxon>Orbales</taxon>
        <taxon>Orbaceae</taxon>
        <taxon>Gilliamella</taxon>
    </lineage>
</organism>
<evidence type="ECO:0000259" key="8">
    <source>
        <dbReference type="Pfam" id="PF06429"/>
    </source>
</evidence>
<dbReference type="OrthoDB" id="9804559at2"/>
<dbReference type="Pfam" id="PF00460">
    <property type="entry name" value="Flg_bb_rod"/>
    <property type="match status" value="1"/>
</dbReference>
<evidence type="ECO:0000313" key="10">
    <source>
        <dbReference type="EMBL" id="OTQ48351.1"/>
    </source>
</evidence>
<dbReference type="NCBIfam" id="TIGR03506">
    <property type="entry name" value="FlgEFG_subfam"/>
    <property type="match status" value="1"/>
</dbReference>
<dbReference type="Proteomes" id="UP000194968">
    <property type="component" value="Unassembled WGS sequence"/>
</dbReference>
<dbReference type="AlphaFoldDB" id="A0A242NS50"/>
<keyword evidence="13" id="KW-1185">Reference proteome</keyword>
<comment type="similarity">
    <text evidence="2 6">Belongs to the flagella basal body rod proteins family.</text>
</comment>
<dbReference type="EMBL" id="NASK01000103">
    <property type="protein sequence ID" value="OTQ48351.1"/>
    <property type="molecule type" value="Genomic_DNA"/>
</dbReference>
<evidence type="ECO:0000256" key="2">
    <source>
        <dbReference type="ARBA" id="ARBA00009677"/>
    </source>
</evidence>
<sequence>MDRVIYTAMSGASQTLNQQSITSHNLANVSTVGFRAQLTAMKAVPIVGSSMPTRTMVTATTPTYDSTIGAFNYTGRNLDVALSQDDWLAVQLADGSEGYTRNGAIQIDENGTLNIQGFPLLGDNGVLTVPQRSQVSVSTDGTLSALGAGDKRTTIAQVGKIKKVHLERNELVRGDDGFFHATEATINNRGAVLQDNPNAKLMSGVLEGSNVNPVTAMVNLISHSRQFEMQMKQITTADENAQKANQILSLT</sequence>
<dbReference type="GO" id="GO:0030694">
    <property type="term" value="C:bacterial-type flagellum basal body, rod"/>
    <property type="evidence" value="ECO:0007669"/>
    <property type="project" value="UniProtKB-UniRule"/>
</dbReference>